<dbReference type="EMBL" id="BAABCX010000002">
    <property type="protein sequence ID" value="GAA3540832.1"/>
    <property type="molecule type" value="Genomic_DNA"/>
</dbReference>
<evidence type="ECO:0000256" key="2">
    <source>
        <dbReference type="SAM" id="Phobius"/>
    </source>
</evidence>
<feature type="compositionally biased region" description="Low complexity" evidence="1">
    <location>
        <begin position="86"/>
        <end position="98"/>
    </location>
</feature>
<evidence type="ECO:0000313" key="5">
    <source>
        <dbReference type="Proteomes" id="UP001500795"/>
    </source>
</evidence>
<feature type="region of interest" description="Disordered" evidence="1">
    <location>
        <begin position="44"/>
        <end position="99"/>
    </location>
</feature>
<dbReference type="Pfam" id="PF05036">
    <property type="entry name" value="SPOR"/>
    <property type="match status" value="1"/>
</dbReference>
<dbReference type="InterPro" id="IPR007730">
    <property type="entry name" value="SPOR-like_dom"/>
</dbReference>
<feature type="domain" description="SPOR" evidence="3">
    <location>
        <begin position="156"/>
        <end position="233"/>
    </location>
</feature>
<dbReference type="InterPro" id="IPR036680">
    <property type="entry name" value="SPOR-like_sf"/>
</dbReference>
<evidence type="ECO:0000259" key="3">
    <source>
        <dbReference type="PROSITE" id="PS51724"/>
    </source>
</evidence>
<keyword evidence="2" id="KW-0812">Transmembrane</keyword>
<keyword evidence="2" id="KW-1133">Transmembrane helix</keyword>
<proteinExistence type="predicted"/>
<feature type="transmembrane region" description="Helical" evidence="2">
    <location>
        <begin position="18"/>
        <end position="39"/>
    </location>
</feature>
<keyword evidence="5" id="KW-1185">Reference proteome</keyword>
<dbReference type="Gene3D" id="3.30.70.1070">
    <property type="entry name" value="Sporulation related repeat"/>
    <property type="match status" value="1"/>
</dbReference>
<reference evidence="5" key="1">
    <citation type="journal article" date="2019" name="Int. J. Syst. Evol. Microbiol.">
        <title>The Global Catalogue of Microorganisms (GCM) 10K type strain sequencing project: providing services to taxonomists for standard genome sequencing and annotation.</title>
        <authorList>
            <consortium name="The Broad Institute Genomics Platform"/>
            <consortium name="The Broad Institute Genome Sequencing Center for Infectious Disease"/>
            <person name="Wu L."/>
            <person name="Ma J."/>
        </authorList>
    </citation>
    <scope>NUCLEOTIDE SEQUENCE [LARGE SCALE GENOMIC DNA]</scope>
    <source>
        <strain evidence="5">JCM 17110</strain>
    </source>
</reference>
<comment type="caution">
    <text evidence="4">The sequence shown here is derived from an EMBL/GenBank/DDBJ whole genome shotgun (WGS) entry which is preliminary data.</text>
</comment>
<dbReference type="PROSITE" id="PS51724">
    <property type="entry name" value="SPOR"/>
    <property type="match status" value="1"/>
</dbReference>
<dbReference type="Proteomes" id="UP001500795">
    <property type="component" value="Unassembled WGS sequence"/>
</dbReference>
<evidence type="ECO:0000313" key="4">
    <source>
        <dbReference type="EMBL" id="GAA3540832.1"/>
    </source>
</evidence>
<accession>A0ABP6VWE6</accession>
<gene>
    <name evidence="4" type="ORF">GCM10022394_20810</name>
</gene>
<protein>
    <recommendedName>
        <fullName evidence="3">SPOR domain-containing protein</fullName>
    </recommendedName>
</protein>
<name>A0ABP6VWE6_9GAMM</name>
<evidence type="ECO:0000256" key="1">
    <source>
        <dbReference type="SAM" id="MobiDB-lite"/>
    </source>
</evidence>
<sequence>MAGRQMGKNGYSRLLGQWWVKVVLTAMIVLLLVALILGLQGRKVSSDPQPVAPTMERPVDNPLAEPLPQDGQDAADEPQAWPEQTLPVSPDVDTLVVDTPDDSDKERVVIEDKVVRRLLQRELDPTTGRTLVPAQPSVKPAEQTALNTSAMSLLSEMSPERYTLQLRAGRNLAALDQLVLTHTLTPAWIYPKAIDDKPWFVLVFGNFDSAEQARRAVAVLPFELQSAKPWPKTFGQVQKEAKP</sequence>
<organism evidence="4 5">
    <name type="scientific">Zobellella aerophila</name>
    <dbReference type="NCBI Taxonomy" id="870480"/>
    <lineage>
        <taxon>Bacteria</taxon>
        <taxon>Pseudomonadati</taxon>
        <taxon>Pseudomonadota</taxon>
        <taxon>Gammaproteobacteria</taxon>
        <taxon>Aeromonadales</taxon>
        <taxon>Aeromonadaceae</taxon>
        <taxon>Zobellella</taxon>
    </lineage>
</organism>
<keyword evidence="2" id="KW-0472">Membrane</keyword>